<dbReference type="InterPro" id="IPR013321">
    <property type="entry name" value="Arc_rbn_hlx_hlx"/>
</dbReference>
<gene>
    <name evidence="1" type="ORF">MNB_SUP05-SYMBIONT-5-536</name>
</gene>
<organism evidence="1">
    <name type="scientific">hydrothermal vent metagenome</name>
    <dbReference type="NCBI Taxonomy" id="652676"/>
    <lineage>
        <taxon>unclassified sequences</taxon>
        <taxon>metagenomes</taxon>
        <taxon>ecological metagenomes</taxon>
    </lineage>
</organism>
<name>A0A1W1E1C5_9ZZZZ</name>
<accession>A0A1W1E1C5</accession>
<dbReference type="AlphaFoldDB" id="A0A1W1E1C5"/>
<protein>
    <recommendedName>
        <fullName evidence="2">Ribbon-helix-helix protein CopG domain-containing protein</fullName>
    </recommendedName>
</protein>
<proteinExistence type="predicted"/>
<dbReference type="EMBL" id="FPHZ01000080">
    <property type="protein sequence ID" value="SFV87773.1"/>
    <property type="molecule type" value="Genomic_DNA"/>
</dbReference>
<evidence type="ECO:0008006" key="2">
    <source>
        <dbReference type="Google" id="ProtNLM"/>
    </source>
</evidence>
<sequence>MPTYLLEEVDELTKDYNVNRSTYITEAIKAFNKQQKEDQFYEGLGEAMQEVKLMIDGKIPKISAQSLLDEI</sequence>
<dbReference type="GO" id="GO:0006355">
    <property type="term" value="P:regulation of DNA-templated transcription"/>
    <property type="evidence" value="ECO:0007669"/>
    <property type="project" value="InterPro"/>
</dbReference>
<evidence type="ECO:0000313" key="1">
    <source>
        <dbReference type="EMBL" id="SFV87773.1"/>
    </source>
</evidence>
<dbReference type="Gene3D" id="1.10.1220.10">
    <property type="entry name" value="Met repressor-like"/>
    <property type="match status" value="1"/>
</dbReference>
<reference evidence="1" key="1">
    <citation type="submission" date="2016-10" db="EMBL/GenBank/DDBJ databases">
        <authorList>
            <person name="de Groot N.N."/>
        </authorList>
    </citation>
    <scope>NUCLEOTIDE SEQUENCE</scope>
</reference>